<keyword evidence="3" id="KW-0689">Ribosomal protein</keyword>
<dbReference type="Proteomes" id="UP000095038">
    <property type="component" value="Unassembled WGS sequence"/>
</dbReference>
<keyword evidence="4" id="KW-0496">Mitochondrion</keyword>
<dbReference type="FunFam" id="3.30.420.80:FF:000011">
    <property type="entry name" value="37S ribosomal protein S18, mitochondrial"/>
    <property type="match status" value="1"/>
</dbReference>
<dbReference type="InParanoid" id="A0A1D2V9I6"/>
<evidence type="ECO:0000256" key="1">
    <source>
        <dbReference type="ARBA" id="ARBA00004173"/>
    </source>
</evidence>
<dbReference type="FunCoup" id="A0A1D2V9I6">
    <property type="interactions" value="201"/>
</dbReference>
<name>A0A1D2V9I6_9ASCO</name>
<proteinExistence type="inferred from homology"/>
<organism evidence="9 10">
    <name type="scientific">Ascoidea rubescens DSM 1968</name>
    <dbReference type="NCBI Taxonomy" id="1344418"/>
    <lineage>
        <taxon>Eukaryota</taxon>
        <taxon>Fungi</taxon>
        <taxon>Dikarya</taxon>
        <taxon>Ascomycota</taxon>
        <taxon>Saccharomycotina</taxon>
        <taxon>Saccharomycetes</taxon>
        <taxon>Ascoideaceae</taxon>
        <taxon>Ascoidea</taxon>
    </lineage>
</organism>
<dbReference type="SUPFAM" id="SSF53137">
    <property type="entry name" value="Translational machinery components"/>
    <property type="match status" value="1"/>
</dbReference>
<gene>
    <name evidence="9" type="ORF">ASCRUDRAFT_78029</name>
</gene>
<dbReference type="GO" id="GO:0005763">
    <property type="term" value="C:mitochondrial small ribosomal subunit"/>
    <property type="evidence" value="ECO:0007669"/>
    <property type="project" value="EnsemblFungi"/>
</dbReference>
<evidence type="ECO:0000256" key="6">
    <source>
        <dbReference type="ARBA" id="ARBA00037226"/>
    </source>
</evidence>
<evidence type="ECO:0000256" key="4">
    <source>
        <dbReference type="ARBA" id="ARBA00023128"/>
    </source>
</evidence>
<accession>A0A1D2V9I6</accession>
<evidence type="ECO:0000313" key="9">
    <source>
        <dbReference type="EMBL" id="ODV58341.1"/>
    </source>
</evidence>
<dbReference type="STRING" id="1344418.A0A1D2V9I6"/>
<dbReference type="OrthoDB" id="1654884at2759"/>
<evidence type="ECO:0000256" key="2">
    <source>
        <dbReference type="ARBA" id="ARBA00006194"/>
    </source>
</evidence>
<dbReference type="RefSeq" id="XP_020044648.1">
    <property type="nucleotide sequence ID" value="XM_020194107.1"/>
</dbReference>
<comment type="subcellular location">
    <subcellularLocation>
        <location evidence="1">Mitochondrion</location>
    </subcellularLocation>
</comment>
<evidence type="ECO:0000256" key="8">
    <source>
        <dbReference type="SAM" id="MobiDB-lite"/>
    </source>
</evidence>
<sequence length="240" mass="27396">MIQNRIGMRGLRLVLGLGKCSEYYGKRFISSGKAQFNEETQSLDSLLKELSKNKEKNLKANKSSVQAGQNEGRLDQNSADKDKIPLNKNIGNNIVVKRILHCYFKKNNTFLTLTSVLKDPDFLKKNPEMSYNDKMLYFLNLPERVNMSLSTGQLGFRKAARGEYEAAFQVCSRMFQMMRDNNLLDVDLEVVLKEFGKGRNAFQAALFGKEGNHVRAKVVRLSDDTKLKFGGCRARRPRRL</sequence>
<comment type="function">
    <text evidence="6">Component of the mitochondrial ribosome (mitoribosome), a dedicated translation machinery responsible for the synthesis of mitochondrial genome-encoded proteins, including at least some of the essential transmembrane subunits of the mitochondrial respiratory chain. The mitoribosomes are attached to the mitochondrial inner membrane and translation products are cotranslationally integrated into the membrane.</text>
</comment>
<comment type="similarity">
    <text evidence="2">Belongs to the universal ribosomal protein uS11 family.</text>
</comment>
<dbReference type="PANTHER" id="PTHR11759">
    <property type="entry name" value="40S RIBOSOMAL PROTEIN S14/30S RIBOSOMAL PROTEIN S11"/>
    <property type="match status" value="1"/>
</dbReference>
<feature type="compositionally biased region" description="Basic and acidic residues" evidence="8">
    <location>
        <begin position="72"/>
        <end position="82"/>
    </location>
</feature>
<dbReference type="Gene3D" id="3.30.420.80">
    <property type="entry name" value="Ribosomal protein S11"/>
    <property type="match status" value="1"/>
</dbReference>
<dbReference type="GeneID" id="30967743"/>
<keyword evidence="10" id="KW-1185">Reference proteome</keyword>
<dbReference type="EMBL" id="KV454493">
    <property type="protein sequence ID" value="ODV58341.1"/>
    <property type="molecule type" value="Genomic_DNA"/>
</dbReference>
<dbReference type="InterPro" id="IPR036967">
    <property type="entry name" value="Ribosomal_uS11_sf"/>
</dbReference>
<dbReference type="AlphaFoldDB" id="A0A1D2V9I6"/>
<evidence type="ECO:0000256" key="7">
    <source>
        <dbReference type="ARBA" id="ARBA00070326"/>
    </source>
</evidence>
<dbReference type="GO" id="GO:0003735">
    <property type="term" value="F:structural constituent of ribosome"/>
    <property type="evidence" value="ECO:0007669"/>
    <property type="project" value="EnsemblFungi"/>
</dbReference>
<evidence type="ECO:0000256" key="3">
    <source>
        <dbReference type="ARBA" id="ARBA00022980"/>
    </source>
</evidence>
<dbReference type="HAMAP" id="MF_01310">
    <property type="entry name" value="Ribosomal_uS11"/>
    <property type="match status" value="1"/>
</dbReference>
<keyword evidence="5" id="KW-0687">Ribonucleoprotein</keyword>
<dbReference type="GO" id="GO:0006412">
    <property type="term" value="P:translation"/>
    <property type="evidence" value="ECO:0007669"/>
    <property type="project" value="InterPro"/>
</dbReference>
<evidence type="ECO:0000256" key="5">
    <source>
        <dbReference type="ARBA" id="ARBA00023274"/>
    </source>
</evidence>
<evidence type="ECO:0000313" key="10">
    <source>
        <dbReference type="Proteomes" id="UP000095038"/>
    </source>
</evidence>
<dbReference type="InterPro" id="IPR001971">
    <property type="entry name" value="Ribosomal_uS11"/>
</dbReference>
<protein>
    <recommendedName>
        <fullName evidence="7">Small ribosomal subunit protein uS11m</fullName>
    </recommendedName>
</protein>
<reference evidence="10" key="1">
    <citation type="submission" date="2016-05" db="EMBL/GenBank/DDBJ databases">
        <title>Comparative genomics of biotechnologically important yeasts.</title>
        <authorList>
            <consortium name="DOE Joint Genome Institute"/>
            <person name="Riley R."/>
            <person name="Haridas S."/>
            <person name="Wolfe K.H."/>
            <person name="Lopes M.R."/>
            <person name="Hittinger C.T."/>
            <person name="Goker M."/>
            <person name="Salamov A."/>
            <person name="Wisecaver J."/>
            <person name="Long T.M."/>
            <person name="Aerts A.L."/>
            <person name="Barry K."/>
            <person name="Choi C."/>
            <person name="Clum A."/>
            <person name="Coughlan A.Y."/>
            <person name="Deshpande S."/>
            <person name="Douglass A.P."/>
            <person name="Hanson S.J."/>
            <person name="Klenk H.-P."/>
            <person name="Labutti K."/>
            <person name="Lapidus A."/>
            <person name="Lindquist E."/>
            <person name="Lipzen A."/>
            <person name="Meier-Kolthoff J.P."/>
            <person name="Ohm R.A."/>
            <person name="Otillar R.P."/>
            <person name="Pangilinan J."/>
            <person name="Peng Y."/>
            <person name="Rokas A."/>
            <person name="Rosa C.A."/>
            <person name="Scheuner C."/>
            <person name="Sibirny A.A."/>
            <person name="Slot J.C."/>
            <person name="Stielow J.B."/>
            <person name="Sun H."/>
            <person name="Kurtzman C.P."/>
            <person name="Blackwell M."/>
            <person name="Grigoriev I.V."/>
            <person name="Jeffries T.W."/>
        </authorList>
    </citation>
    <scope>NUCLEOTIDE SEQUENCE [LARGE SCALE GENOMIC DNA]</scope>
    <source>
        <strain evidence="10">DSM 1968</strain>
    </source>
</reference>
<feature type="region of interest" description="Disordered" evidence="8">
    <location>
        <begin position="57"/>
        <end position="82"/>
    </location>
</feature>